<dbReference type="InterPro" id="IPR050984">
    <property type="entry name" value="Gfo/Idh/MocA_domain"/>
</dbReference>
<evidence type="ECO:0000313" key="6">
    <source>
        <dbReference type="EMBL" id="OAM89651.1"/>
    </source>
</evidence>
<dbReference type="SUPFAM" id="SSF51735">
    <property type="entry name" value="NAD(P)-binding Rossmann-fold domains"/>
    <property type="match status" value="1"/>
</dbReference>
<dbReference type="InterPro" id="IPR055170">
    <property type="entry name" value="GFO_IDH_MocA-like_dom"/>
</dbReference>
<feature type="domain" description="Gfo/Idh/MocA-like oxidoreductase N-terminal" evidence="4">
    <location>
        <begin position="20"/>
        <end position="141"/>
    </location>
</feature>
<dbReference type="RefSeq" id="WP_068771113.1">
    <property type="nucleotide sequence ID" value="NZ_CP109796.1"/>
</dbReference>
<sequence>MSTIERTDSGPAAPGNNRKLRFAVVGLGHIAQNAVLPAFKRTSNAEVAALVSSDPEKLRVLSREYGAEKTYPYKKYGECLADRAIDAVFIALPNDQHHEYSIRAAKAGKHILCEKPLADTERNAQRIVRAAAAAGVTLMTAYRLHFEPATLDTVRRVRSGEIGDPRLFTASFSFQLTDAQNIRLSDRHGGGPLLDIGIYCLNAARSVMGAEPVEVAAFLDSSGDKRFREVEESAVVILRFPRGRLAAFAVSFGSSDTGRFQIVGTKGNIVLDPAFEYSGGLRQTATIEDKSKSKTFPHVDQFAGEIEAFVECVTKNRKPEASGEEGVADMRVLDAIQKSGRTGRAVKITPVRGAARAPDRKYERRKKPGKKPKTVSVHSPHD</sequence>
<dbReference type="PANTHER" id="PTHR22604">
    <property type="entry name" value="OXIDOREDUCTASES"/>
    <property type="match status" value="1"/>
</dbReference>
<keyword evidence="7" id="KW-1185">Reference proteome</keyword>
<dbReference type="PRINTS" id="PR01775">
    <property type="entry name" value="GLFROXRDTASE"/>
</dbReference>
<feature type="domain" description="GFO/IDH/MocA-like oxidoreductase" evidence="5">
    <location>
        <begin position="155"/>
        <end position="269"/>
    </location>
</feature>
<dbReference type="AlphaFoldDB" id="A0A178IJ10"/>
<dbReference type="Gene3D" id="3.40.50.720">
    <property type="entry name" value="NAD(P)-binding Rossmann-like Domain"/>
    <property type="match status" value="1"/>
</dbReference>
<name>A0A178IJ10_9BACT</name>
<organism evidence="6 7">
    <name type="scientific">Termitidicoccus mucosus</name>
    <dbReference type="NCBI Taxonomy" id="1184151"/>
    <lineage>
        <taxon>Bacteria</taxon>
        <taxon>Pseudomonadati</taxon>
        <taxon>Verrucomicrobiota</taxon>
        <taxon>Opitutia</taxon>
        <taxon>Opitutales</taxon>
        <taxon>Opitutaceae</taxon>
        <taxon>Termitidicoccus</taxon>
    </lineage>
</organism>
<dbReference type="InterPro" id="IPR000683">
    <property type="entry name" value="Gfo/Idh/MocA-like_OxRdtase_N"/>
</dbReference>
<comment type="caution">
    <text evidence="6">The sequence shown here is derived from an EMBL/GenBank/DDBJ whole genome shotgun (WGS) entry which is preliminary data.</text>
</comment>
<gene>
    <name evidence="6" type="ORF">AW736_12190</name>
</gene>
<feature type="compositionally biased region" description="Basic residues" evidence="3">
    <location>
        <begin position="363"/>
        <end position="373"/>
    </location>
</feature>
<dbReference type="InterPro" id="IPR008354">
    <property type="entry name" value="Glc-Fru_OxRdtase_bac"/>
</dbReference>
<dbReference type="STRING" id="1184151.AW736_12190"/>
<dbReference type="SUPFAM" id="SSF55347">
    <property type="entry name" value="Glyceraldehyde-3-phosphate dehydrogenase-like, C-terminal domain"/>
    <property type="match status" value="1"/>
</dbReference>
<dbReference type="InterPro" id="IPR036291">
    <property type="entry name" value="NAD(P)-bd_dom_sf"/>
</dbReference>
<dbReference type="GO" id="GO:0000166">
    <property type="term" value="F:nucleotide binding"/>
    <property type="evidence" value="ECO:0007669"/>
    <property type="project" value="InterPro"/>
</dbReference>
<evidence type="ECO:0000256" key="1">
    <source>
        <dbReference type="ARBA" id="ARBA00010928"/>
    </source>
</evidence>
<accession>A0A178IJ10</accession>
<evidence type="ECO:0000259" key="4">
    <source>
        <dbReference type="Pfam" id="PF01408"/>
    </source>
</evidence>
<feature type="region of interest" description="Disordered" evidence="3">
    <location>
        <begin position="343"/>
        <end position="382"/>
    </location>
</feature>
<comment type="similarity">
    <text evidence="1">Belongs to the Gfo/Idh/MocA family.</text>
</comment>
<proteinExistence type="inferred from homology"/>
<dbReference type="Pfam" id="PF01408">
    <property type="entry name" value="GFO_IDH_MocA"/>
    <property type="match status" value="1"/>
</dbReference>
<keyword evidence="2" id="KW-0560">Oxidoreductase</keyword>
<dbReference type="PANTHER" id="PTHR22604:SF105">
    <property type="entry name" value="TRANS-1,2-DIHYDROBENZENE-1,2-DIOL DEHYDROGENASE"/>
    <property type="match status" value="1"/>
</dbReference>
<reference evidence="6 7" key="1">
    <citation type="submission" date="2016-01" db="EMBL/GenBank/DDBJ databases">
        <title>High potential of lignocellulose degradation of a new Verrucomicrobia species.</title>
        <authorList>
            <person name="Wang Y."/>
            <person name="Shi Y."/>
            <person name="Qiu Z."/>
            <person name="Liu S."/>
            <person name="Yang H."/>
        </authorList>
    </citation>
    <scope>NUCLEOTIDE SEQUENCE [LARGE SCALE GENOMIC DNA]</scope>
    <source>
        <strain evidence="6 7">TSB47</strain>
    </source>
</reference>
<dbReference type="Gene3D" id="3.30.360.10">
    <property type="entry name" value="Dihydrodipicolinate Reductase, domain 2"/>
    <property type="match status" value="1"/>
</dbReference>
<dbReference type="Proteomes" id="UP000078486">
    <property type="component" value="Unassembled WGS sequence"/>
</dbReference>
<evidence type="ECO:0000256" key="3">
    <source>
        <dbReference type="SAM" id="MobiDB-lite"/>
    </source>
</evidence>
<dbReference type="EMBL" id="LRRQ01000084">
    <property type="protein sequence ID" value="OAM89651.1"/>
    <property type="molecule type" value="Genomic_DNA"/>
</dbReference>
<evidence type="ECO:0000313" key="7">
    <source>
        <dbReference type="Proteomes" id="UP000078486"/>
    </source>
</evidence>
<evidence type="ECO:0008006" key="8">
    <source>
        <dbReference type="Google" id="ProtNLM"/>
    </source>
</evidence>
<dbReference type="GO" id="GO:0016491">
    <property type="term" value="F:oxidoreductase activity"/>
    <property type="evidence" value="ECO:0007669"/>
    <property type="project" value="UniProtKB-KW"/>
</dbReference>
<protein>
    <recommendedName>
        <fullName evidence="8">Oxidoreductase</fullName>
    </recommendedName>
</protein>
<evidence type="ECO:0000256" key="2">
    <source>
        <dbReference type="ARBA" id="ARBA00023002"/>
    </source>
</evidence>
<dbReference type="Pfam" id="PF22725">
    <property type="entry name" value="GFO_IDH_MocA_C3"/>
    <property type="match status" value="1"/>
</dbReference>
<evidence type="ECO:0000259" key="5">
    <source>
        <dbReference type="Pfam" id="PF22725"/>
    </source>
</evidence>